<keyword evidence="2" id="KW-1185">Reference proteome</keyword>
<sequence>MGSRASKDINPQPQPAVLNEWVTAGPPLRHQTLNSAMLASSSSSYCLQQLKARVMGHWLASPISMWKGRQPVLADLLVSWKQEMSTVCQPDKRHRKNSLKGSPVLLSFVLLEQNPAVRPRAQGNLRTTV</sequence>
<gene>
    <name evidence="1" type="ORF">CEXT_521531</name>
</gene>
<dbReference type="EMBL" id="BPLR01009910">
    <property type="protein sequence ID" value="GIY35431.1"/>
    <property type="molecule type" value="Genomic_DNA"/>
</dbReference>
<evidence type="ECO:0000313" key="2">
    <source>
        <dbReference type="Proteomes" id="UP001054945"/>
    </source>
</evidence>
<protein>
    <submittedName>
        <fullName evidence="1">Uncharacterized protein</fullName>
    </submittedName>
</protein>
<dbReference type="Proteomes" id="UP001054945">
    <property type="component" value="Unassembled WGS sequence"/>
</dbReference>
<organism evidence="1 2">
    <name type="scientific">Caerostris extrusa</name>
    <name type="common">Bark spider</name>
    <name type="synonym">Caerostris bankana</name>
    <dbReference type="NCBI Taxonomy" id="172846"/>
    <lineage>
        <taxon>Eukaryota</taxon>
        <taxon>Metazoa</taxon>
        <taxon>Ecdysozoa</taxon>
        <taxon>Arthropoda</taxon>
        <taxon>Chelicerata</taxon>
        <taxon>Arachnida</taxon>
        <taxon>Araneae</taxon>
        <taxon>Araneomorphae</taxon>
        <taxon>Entelegynae</taxon>
        <taxon>Araneoidea</taxon>
        <taxon>Araneidae</taxon>
        <taxon>Caerostris</taxon>
    </lineage>
</organism>
<evidence type="ECO:0000313" key="1">
    <source>
        <dbReference type="EMBL" id="GIY35431.1"/>
    </source>
</evidence>
<dbReference type="AlphaFoldDB" id="A0AAV4SQ77"/>
<comment type="caution">
    <text evidence="1">The sequence shown here is derived from an EMBL/GenBank/DDBJ whole genome shotgun (WGS) entry which is preliminary data.</text>
</comment>
<proteinExistence type="predicted"/>
<name>A0AAV4SQ77_CAEEX</name>
<reference evidence="1 2" key="1">
    <citation type="submission" date="2021-06" db="EMBL/GenBank/DDBJ databases">
        <title>Caerostris extrusa draft genome.</title>
        <authorList>
            <person name="Kono N."/>
            <person name="Arakawa K."/>
        </authorList>
    </citation>
    <scope>NUCLEOTIDE SEQUENCE [LARGE SCALE GENOMIC DNA]</scope>
</reference>
<accession>A0AAV4SQ77</accession>